<dbReference type="Proteomes" id="UP000261284">
    <property type="component" value="Unassembled WGS sequence"/>
</dbReference>
<feature type="chain" id="PRO_5017553927" evidence="2">
    <location>
        <begin position="20"/>
        <end position="490"/>
    </location>
</feature>
<protein>
    <submittedName>
        <fullName evidence="3">Hydrolase</fullName>
    </submittedName>
</protein>
<dbReference type="AlphaFoldDB" id="A0A3E1NM75"/>
<dbReference type="InterPro" id="IPR029062">
    <property type="entry name" value="Class_I_gatase-like"/>
</dbReference>
<evidence type="ECO:0000256" key="1">
    <source>
        <dbReference type="SAM" id="MobiDB-lite"/>
    </source>
</evidence>
<evidence type="ECO:0000313" key="4">
    <source>
        <dbReference type="Proteomes" id="UP000261284"/>
    </source>
</evidence>
<dbReference type="GO" id="GO:0016787">
    <property type="term" value="F:hydrolase activity"/>
    <property type="evidence" value="ECO:0007669"/>
    <property type="project" value="UniProtKB-KW"/>
</dbReference>
<gene>
    <name evidence="3" type="ORF">DXN05_09595</name>
</gene>
<dbReference type="EMBL" id="QTJU01000002">
    <property type="protein sequence ID" value="RFM29007.1"/>
    <property type="molecule type" value="Genomic_DNA"/>
</dbReference>
<comment type="caution">
    <text evidence="3">The sequence shown here is derived from an EMBL/GenBank/DDBJ whole genome shotgun (WGS) entry which is preliminary data.</text>
</comment>
<proteinExistence type="predicted"/>
<dbReference type="OrthoDB" id="9811262at2"/>
<evidence type="ECO:0000256" key="2">
    <source>
        <dbReference type="SAM" id="SignalP"/>
    </source>
</evidence>
<reference evidence="3 4" key="1">
    <citation type="submission" date="2018-08" db="EMBL/GenBank/DDBJ databases">
        <title>Chitinophagaceae sp. K23C18032701, a novel bacterium isolated from forest soil.</title>
        <authorList>
            <person name="Wang C."/>
        </authorList>
    </citation>
    <scope>NUCLEOTIDE SEQUENCE [LARGE SCALE GENOMIC DNA]</scope>
    <source>
        <strain evidence="3 4">K23C18032701</strain>
    </source>
</reference>
<organism evidence="3 4">
    <name type="scientific">Deminuibacter soli</name>
    <dbReference type="NCBI Taxonomy" id="2291815"/>
    <lineage>
        <taxon>Bacteria</taxon>
        <taxon>Pseudomonadati</taxon>
        <taxon>Bacteroidota</taxon>
        <taxon>Chitinophagia</taxon>
        <taxon>Chitinophagales</taxon>
        <taxon>Chitinophagaceae</taxon>
        <taxon>Deminuibacter</taxon>
    </lineage>
</organism>
<feature type="region of interest" description="Disordered" evidence="1">
    <location>
        <begin position="178"/>
        <end position="213"/>
    </location>
</feature>
<keyword evidence="4" id="KW-1185">Reference proteome</keyword>
<dbReference type="Gene3D" id="3.40.50.880">
    <property type="match status" value="1"/>
</dbReference>
<keyword evidence="3" id="KW-0378">Hydrolase</keyword>
<name>A0A3E1NM75_9BACT</name>
<dbReference type="RefSeq" id="WP_116846992.1">
    <property type="nucleotide sequence ID" value="NZ_QTJU01000002.1"/>
</dbReference>
<feature type="signal peptide" evidence="2">
    <location>
        <begin position="1"/>
        <end position="19"/>
    </location>
</feature>
<evidence type="ECO:0000313" key="3">
    <source>
        <dbReference type="EMBL" id="RFM29007.1"/>
    </source>
</evidence>
<dbReference type="SUPFAM" id="SSF52317">
    <property type="entry name" value="Class I glutamine amidotransferase-like"/>
    <property type="match status" value="1"/>
</dbReference>
<sequence length="490" mass="51737">MKLTLALAAVLLFTTCACNQHTTRTNTTDTGSNPAATRTATPAAAGFSESFETGTKNSYAEGTINLSTGSWHFTDALLGNLHTDVKNGSQSARIRSNGKLSMQFDYTGSAGTVTIAHARFGSDGNSSWQLWYSTNGGSSYTQAGSTITTAGNGLQTARFPLHTSGTLRLEIRKTDGSNSRLNIDDITINGTGQGDSTTTPPPPPPPSSGSGKKFLFDATKAETAGNADWVIDEDGSPQRVPTPAQNTVTSATAETYWTGALSSWGIALAKAGHTVETLPAGTAITYGNSSNPQDLSNYDVFVIDEPNTLFTASEKTAILNFVNHGGGLFMIADHNISDRNNDGHDSPNIWNDLMTNNSVQNNPFGFSIDLTNISELSTNVLTGNSTNPLLHGSQGNVTKLEFNNGSTITINPSANAAVQGLVWQGGYAQNNTHIMCASSAFGTGRVFVVTDSSPIDDGTGAQGNHLYVAWPLYSHTQLFMNASLWLAKLQ</sequence>
<accession>A0A3E1NM75</accession>
<keyword evidence="2" id="KW-0732">Signal</keyword>
<dbReference type="PROSITE" id="PS51257">
    <property type="entry name" value="PROKAR_LIPOPROTEIN"/>
    <property type="match status" value="1"/>
</dbReference>